<evidence type="ECO:0000256" key="6">
    <source>
        <dbReference type="ARBA" id="ARBA00023157"/>
    </source>
</evidence>
<dbReference type="CDD" id="cd00063">
    <property type="entry name" value="FN3"/>
    <property type="match status" value="1"/>
</dbReference>
<dbReference type="Gene3D" id="2.60.40.10">
    <property type="entry name" value="Immunoglobulins"/>
    <property type="match status" value="2"/>
</dbReference>
<evidence type="ECO:0000256" key="5">
    <source>
        <dbReference type="ARBA" id="ARBA00023136"/>
    </source>
</evidence>
<keyword evidence="6" id="KW-1015">Disulfide bond</keyword>
<evidence type="ECO:0000256" key="10">
    <source>
        <dbReference type="SAM" id="SignalP"/>
    </source>
</evidence>
<dbReference type="AlphaFoldDB" id="A0A3Q2QLT5"/>
<reference evidence="13" key="1">
    <citation type="submission" date="2025-08" db="UniProtKB">
        <authorList>
            <consortium name="Ensembl"/>
        </authorList>
    </citation>
    <scope>IDENTIFICATION</scope>
</reference>
<dbReference type="PROSITE" id="PS50835">
    <property type="entry name" value="IG_LIKE"/>
    <property type="match status" value="1"/>
</dbReference>
<dbReference type="PANTHER" id="PTHR46608:SF3">
    <property type="entry name" value="T-CELL IMMUNOGLOBULIN AND MUCIN DOMAIN-CONTAINING PROTEIN 4"/>
    <property type="match status" value="1"/>
</dbReference>
<dbReference type="InterPro" id="IPR007110">
    <property type="entry name" value="Ig-like_dom"/>
</dbReference>
<dbReference type="SMART" id="SM00409">
    <property type="entry name" value="IG"/>
    <property type="match status" value="1"/>
</dbReference>
<dbReference type="SUPFAM" id="SSF49265">
    <property type="entry name" value="Fibronectin type III"/>
    <property type="match status" value="1"/>
</dbReference>
<proteinExistence type="inferred from homology"/>
<dbReference type="InterPro" id="IPR003599">
    <property type="entry name" value="Ig_sub"/>
</dbReference>
<keyword evidence="14" id="KW-1185">Reference proteome</keyword>
<keyword evidence="8" id="KW-0393">Immunoglobulin domain</keyword>
<dbReference type="PROSITE" id="PS50853">
    <property type="entry name" value="FN3"/>
    <property type="match status" value="1"/>
</dbReference>
<protein>
    <submittedName>
        <fullName evidence="13">Uncharacterized protein</fullName>
    </submittedName>
</protein>
<accession>A0A3Q2QLT5</accession>
<evidence type="ECO:0000256" key="8">
    <source>
        <dbReference type="ARBA" id="ARBA00023319"/>
    </source>
</evidence>
<dbReference type="FunFam" id="2.60.40.10:FF:000774">
    <property type="entry name" value="Hepatitis A virus cellular receptor 1"/>
    <property type="match status" value="1"/>
</dbReference>
<evidence type="ECO:0000259" key="12">
    <source>
        <dbReference type="PROSITE" id="PS50853"/>
    </source>
</evidence>
<evidence type="ECO:0000256" key="3">
    <source>
        <dbReference type="ARBA" id="ARBA00022729"/>
    </source>
</evidence>
<dbReference type="PANTHER" id="PTHR46608">
    <property type="entry name" value="T-CELL IMMUNOGLOBULIN AND MUCIN DOMAIN-CONTAINING PROTEIN 4"/>
    <property type="match status" value="1"/>
</dbReference>
<dbReference type="InterPro" id="IPR003961">
    <property type="entry name" value="FN3_dom"/>
</dbReference>
<evidence type="ECO:0000259" key="11">
    <source>
        <dbReference type="PROSITE" id="PS50835"/>
    </source>
</evidence>
<sequence length="257" mass="28814">MIHLRIRFIILCSCLLFWLNTGDVSANSIIATVGTDVTLRCKYDAAYYSTLPFCWGRGNIPNSGCANEVLKSDGTQVLSKVSERYALTGNLGLGEAFLTIRQVQESDSGIYGCRIDIPGWFNDQKHEFTLTVKPGRPFPIKVETREVRERTVTVRWTPPFDGGRPITAYKVDLKYKYASWDTAKRTDVARAHLNQVTLVDLRPTKTYNLRMYAVNSVGMSDASNVLIFTTKEAGECLFIKPSAQLRYNQANSESSST</sequence>
<dbReference type="GO" id="GO:0001786">
    <property type="term" value="F:phosphatidylserine binding"/>
    <property type="evidence" value="ECO:0007669"/>
    <property type="project" value="TreeGrafter"/>
</dbReference>
<dbReference type="GO" id="GO:0060097">
    <property type="term" value="P:cytoskeletal rearrangement involved in phagocytosis, engulfment"/>
    <property type="evidence" value="ECO:0007669"/>
    <property type="project" value="TreeGrafter"/>
</dbReference>
<dbReference type="Proteomes" id="UP000265000">
    <property type="component" value="Unplaced"/>
</dbReference>
<feature type="domain" description="Ig-like" evidence="11">
    <location>
        <begin position="34"/>
        <end position="131"/>
    </location>
</feature>
<dbReference type="GeneTree" id="ENSGT00940000163509"/>
<dbReference type="InterPro" id="IPR013783">
    <property type="entry name" value="Ig-like_fold"/>
</dbReference>
<dbReference type="Ensembl" id="ENSFHET00000018418.1">
    <property type="protein sequence ID" value="ENSFHEP00000028618.1"/>
    <property type="gene ID" value="ENSFHEG00000012858.1"/>
</dbReference>
<dbReference type="Pfam" id="PF07686">
    <property type="entry name" value="V-set"/>
    <property type="match status" value="1"/>
</dbReference>
<evidence type="ECO:0000256" key="4">
    <source>
        <dbReference type="ARBA" id="ARBA00022989"/>
    </source>
</evidence>
<evidence type="ECO:0000313" key="13">
    <source>
        <dbReference type="Ensembl" id="ENSFHEP00000028618.1"/>
    </source>
</evidence>
<name>A0A3Q2QLT5_FUNHE</name>
<keyword evidence="7" id="KW-0325">Glycoprotein</keyword>
<feature type="domain" description="Fibronectin type-III" evidence="12">
    <location>
        <begin position="136"/>
        <end position="233"/>
    </location>
</feature>
<dbReference type="InterPro" id="IPR013106">
    <property type="entry name" value="Ig_V-set"/>
</dbReference>
<dbReference type="InterPro" id="IPR036179">
    <property type="entry name" value="Ig-like_dom_sf"/>
</dbReference>
<dbReference type="SUPFAM" id="SSF48726">
    <property type="entry name" value="Immunoglobulin"/>
    <property type="match status" value="1"/>
</dbReference>
<evidence type="ECO:0000256" key="7">
    <source>
        <dbReference type="ARBA" id="ARBA00023180"/>
    </source>
</evidence>
<feature type="chain" id="PRO_5018670947" evidence="10">
    <location>
        <begin position="27"/>
        <end position="257"/>
    </location>
</feature>
<dbReference type="GO" id="GO:0043277">
    <property type="term" value="P:apoptotic cell clearance"/>
    <property type="evidence" value="ECO:0007669"/>
    <property type="project" value="TreeGrafter"/>
</dbReference>
<comment type="subcellular location">
    <subcellularLocation>
        <location evidence="1">Membrane</location>
        <topology evidence="1">Single-pass type I membrane protein</topology>
    </subcellularLocation>
</comment>
<feature type="signal peptide" evidence="10">
    <location>
        <begin position="1"/>
        <end position="26"/>
    </location>
</feature>
<comment type="similarity">
    <text evidence="9">Belongs to the immunoglobulin superfamily. TIM family.</text>
</comment>
<evidence type="ECO:0000313" key="14">
    <source>
        <dbReference type="Proteomes" id="UP000265000"/>
    </source>
</evidence>
<keyword evidence="5" id="KW-0472">Membrane</keyword>
<dbReference type="GO" id="GO:0016020">
    <property type="term" value="C:membrane"/>
    <property type="evidence" value="ECO:0007669"/>
    <property type="project" value="UniProtKB-SubCell"/>
</dbReference>
<evidence type="ECO:0000256" key="1">
    <source>
        <dbReference type="ARBA" id="ARBA00004479"/>
    </source>
</evidence>
<evidence type="ECO:0000256" key="9">
    <source>
        <dbReference type="ARBA" id="ARBA00038203"/>
    </source>
</evidence>
<dbReference type="SMART" id="SM00060">
    <property type="entry name" value="FN3"/>
    <property type="match status" value="1"/>
</dbReference>
<reference evidence="13" key="2">
    <citation type="submission" date="2025-09" db="UniProtKB">
        <authorList>
            <consortium name="Ensembl"/>
        </authorList>
    </citation>
    <scope>IDENTIFICATION</scope>
</reference>
<dbReference type="STRING" id="8078.ENSFHEP00000028618"/>
<keyword evidence="2" id="KW-0812">Transmembrane</keyword>
<keyword evidence="4" id="KW-1133">Transmembrane helix</keyword>
<evidence type="ECO:0000256" key="2">
    <source>
        <dbReference type="ARBA" id="ARBA00022692"/>
    </source>
</evidence>
<dbReference type="InterPro" id="IPR036116">
    <property type="entry name" value="FN3_sf"/>
</dbReference>
<keyword evidence="3 10" id="KW-0732">Signal</keyword>
<dbReference type="Pfam" id="PF00041">
    <property type="entry name" value="fn3"/>
    <property type="match status" value="1"/>
</dbReference>
<organism evidence="13 14">
    <name type="scientific">Fundulus heteroclitus</name>
    <name type="common">Killifish</name>
    <name type="synonym">Mummichog</name>
    <dbReference type="NCBI Taxonomy" id="8078"/>
    <lineage>
        <taxon>Eukaryota</taxon>
        <taxon>Metazoa</taxon>
        <taxon>Chordata</taxon>
        <taxon>Craniata</taxon>
        <taxon>Vertebrata</taxon>
        <taxon>Euteleostomi</taxon>
        <taxon>Actinopterygii</taxon>
        <taxon>Neopterygii</taxon>
        <taxon>Teleostei</taxon>
        <taxon>Neoteleostei</taxon>
        <taxon>Acanthomorphata</taxon>
        <taxon>Ovalentaria</taxon>
        <taxon>Atherinomorphae</taxon>
        <taxon>Cyprinodontiformes</taxon>
        <taxon>Fundulidae</taxon>
        <taxon>Fundulus</taxon>
    </lineage>
</organism>